<comment type="similarity">
    <text evidence="1">Belongs to the peptidase A24 family.</text>
</comment>
<feature type="transmembrane region" description="Helical" evidence="2">
    <location>
        <begin position="56"/>
        <end position="78"/>
    </location>
</feature>
<dbReference type="PANTHER" id="PTHR30487:SF0">
    <property type="entry name" value="PREPILIN LEADER PEPTIDASE_N-METHYLTRANSFERASE-RELATED"/>
    <property type="match status" value="1"/>
</dbReference>
<dbReference type="PANTHER" id="PTHR30487">
    <property type="entry name" value="TYPE 4 PREPILIN-LIKE PROTEINS LEADER PEPTIDE-PROCESSING ENZYME"/>
    <property type="match status" value="1"/>
</dbReference>
<evidence type="ECO:0000313" key="4">
    <source>
        <dbReference type="EMBL" id="SHJ99733.1"/>
    </source>
</evidence>
<name>A0A1M6NVK3_9BACT</name>
<evidence type="ECO:0000256" key="1">
    <source>
        <dbReference type="ARBA" id="ARBA00005801"/>
    </source>
</evidence>
<dbReference type="InterPro" id="IPR050882">
    <property type="entry name" value="Prepilin_peptidase/N-MTase"/>
</dbReference>
<protein>
    <submittedName>
        <fullName evidence="4">Type IV leader peptidase family protein</fullName>
    </submittedName>
</protein>
<dbReference type="Pfam" id="PF01478">
    <property type="entry name" value="Peptidase_A24"/>
    <property type="match status" value="1"/>
</dbReference>
<dbReference type="GO" id="GO:0004190">
    <property type="term" value="F:aspartic-type endopeptidase activity"/>
    <property type="evidence" value="ECO:0007669"/>
    <property type="project" value="InterPro"/>
</dbReference>
<keyword evidence="2" id="KW-1133">Transmembrane helix</keyword>
<feature type="transmembrane region" description="Helical" evidence="2">
    <location>
        <begin position="188"/>
        <end position="217"/>
    </location>
</feature>
<dbReference type="GO" id="GO:0006465">
    <property type="term" value="P:signal peptide processing"/>
    <property type="evidence" value="ECO:0007669"/>
    <property type="project" value="TreeGrafter"/>
</dbReference>
<feature type="transmembrane region" description="Helical" evidence="2">
    <location>
        <begin position="25"/>
        <end position="44"/>
    </location>
</feature>
<dbReference type="InterPro" id="IPR000045">
    <property type="entry name" value="Prepilin_IV_endopep_pep"/>
</dbReference>
<evidence type="ECO:0000259" key="3">
    <source>
        <dbReference type="Pfam" id="PF01478"/>
    </source>
</evidence>
<dbReference type="GO" id="GO:0005886">
    <property type="term" value="C:plasma membrane"/>
    <property type="evidence" value="ECO:0007669"/>
    <property type="project" value="TreeGrafter"/>
</dbReference>
<feature type="domain" description="Prepilin type IV endopeptidase peptidase" evidence="3">
    <location>
        <begin position="177"/>
        <end position="217"/>
    </location>
</feature>
<dbReference type="Proteomes" id="UP000184510">
    <property type="component" value="Unassembled WGS sequence"/>
</dbReference>
<accession>A0A1M6NVK3</accession>
<gene>
    <name evidence="4" type="ORF">SAMN02745181_2984</name>
</gene>
<dbReference type="InParanoid" id="A0A1M6NVK3"/>
<dbReference type="EMBL" id="FQYR01000005">
    <property type="protein sequence ID" value="SHJ99733.1"/>
    <property type="molecule type" value="Genomic_DNA"/>
</dbReference>
<evidence type="ECO:0000313" key="5">
    <source>
        <dbReference type="Proteomes" id="UP000184510"/>
    </source>
</evidence>
<dbReference type="STRING" id="1123071.SAMN02745181_2984"/>
<keyword evidence="5" id="KW-1185">Reference proteome</keyword>
<evidence type="ECO:0000256" key="2">
    <source>
        <dbReference type="SAM" id="Phobius"/>
    </source>
</evidence>
<reference evidence="4 5" key="1">
    <citation type="submission" date="2016-11" db="EMBL/GenBank/DDBJ databases">
        <authorList>
            <person name="Jaros S."/>
            <person name="Januszkiewicz K."/>
            <person name="Wedrychowicz H."/>
        </authorList>
    </citation>
    <scope>NUCLEOTIDE SEQUENCE [LARGE SCALE GENOMIC DNA]</scope>
    <source>
        <strain evidence="4 5">DSM 18772</strain>
    </source>
</reference>
<sequence length="257" mass="28173">MVISSILIVITAVDAELMVIPRELTITGTAIALLGAALMPTELMGEAIWWRGLLKAGFGLALGWCGLWAIVLLGKVMFGSRKFEFTEEVEWMLKEPVEDDEELCYVINGESIGWSDIFFRKTDKLIMSEVGVIRVDGVERKVKEVVIHENYVLADGERLDIERLKSLDGTVKKAVIPREAMGMGDVDLLGMLGACLGATALLPVIFIACIFSLLLALVARVGLGKHMPFGPSIIFGAVVWLLYGEPLANWYKSVMGL</sequence>
<keyword evidence="2" id="KW-0812">Transmembrane</keyword>
<keyword evidence="2" id="KW-0472">Membrane</keyword>
<organism evidence="4 5">
    <name type="scientific">Rubritalea squalenifaciens DSM 18772</name>
    <dbReference type="NCBI Taxonomy" id="1123071"/>
    <lineage>
        <taxon>Bacteria</taxon>
        <taxon>Pseudomonadati</taxon>
        <taxon>Verrucomicrobiota</taxon>
        <taxon>Verrucomicrobiia</taxon>
        <taxon>Verrucomicrobiales</taxon>
        <taxon>Rubritaleaceae</taxon>
        <taxon>Rubritalea</taxon>
    </lineage>
</organism>
<feature type="transmembrane region" description="Helical" evidence="2">
    <location>
        <begin position="229"/>
        <end position="251"/>
    </location>
</feature>
<proteinExistence type="inferred from homology"/>
<dbReference type="AlphaFoldDB" id="A0A1M6NVK3"/>